<sequence length="273" mass="31493">MEVNQWRIAVLQLRTYKRMPSCKKSVSRVRMHLIGNLTPNISPYTPYGPEEGNNLPKRRQGGRRVLFEWPYSQSVGGVNATLGQSLDIYSIDRFIISLLIISQFLGKMGRSQYFHLLCKYGSKKGQERVYYRKNRGMEKWSKKLRGYCKKCPQAVYTAYTKSYQKEWGFIQRVVDDISDLFHPLHKEINHTLVPSIFGQPTTMQENQLFEMPVKIGGLALDNPVRTSASKFTTSKRSSQLLSEAIITGSTLKGEDHNRHVQEIQKKRANSREN</sequence>
<organism evidence="1 2">
    <name type="scientific">Nesidiocoris tenuis</name>
    <dbReference type="NCBI Taxonomy" id="355587"/>
    <lineage>
        <taxon>Eukaryota</taxon>
        <taxon>Metazoa</taxon>
        <taxon>Ecdysozoa</taxon>
        <taxon>Arthropoda</taxon>
        <taxon>Hexapoda</taxon>
        <taxon>Insecta</taxon>
        <taxon>Pterygota</taxon>
        <taxon>Neoptera</taxon>
        <taxon>Paraneoptera</taxon>
        <taxon>Hemiptera</taxon>
        <taxon>Heteroptera</taxon>
        <taxon>Panheteroptera</taxon>
        <taxon>Cimicomorpha</taxon>
        <taxon>Miridae</taxon>
        <taxon>Dicyphina</taxon>
        <taxon>Nesidiocoris</taxon>
    </lineage>
</organism>
<dbReference type="AlphaFoldDB" id="A0A6H5GQS7"/>
<reference evidence="1 2" key="1">
    <citation type="submission" date="2020-02" db="EMBL/GenBank/DDBJ databases">
        <authorList>
            <person name="Ferguson B K."/>
        </authorList>
    </citation>
    <scope>NUCLEOTIDE SEQUENCE [LARGE SCALE GENOMIC DNA]</scope>
</reference>
<dbReference type="EMBL" id="CADCXU010014397">
    <property type="protein sequence ID" value="CAB0004059.1"/>
    <property type="molecule type" value="Genomic_DNA"/>
</dbReference>
<accession>A0A6H5GQS7</accession>
<dbReference type="Proteomes" id="UP000479000">
    <property type="component" value="Unassembled WGS sequence"/>
</dbReference>
<keyword evidence="2" id="KW-1185">Reference proteome</keyword>
<gene>
    <name evidence="1" type="ORF">NTEN_LOCUS9536</name>
</gene>
<protein>
    <submittedName>
        <fullName evidence="1">Uncharacterized protein</fullName>
    </submittedName>
</protein>
<proteinExistence type="predicted"/>
<evidence type="ECO:0000313" key="2">
    <source>
        <dbReference type="Proteomes" id="UP000479000"/>
    </source>
</evidence>
<name>A0A6H5GQS7_9HEMI</name>
<evidence type="ECO:0000313" key="1">
    <source>
        <dbReference type="EMBL" id="CAB0004059.1"/>
    </source>
</evidence>
<dbReference type="OrthoDB" id="8118845at2759"/>